<name>A0A8X7TAP0_CANPA</name>
<dbReference type="AlphaFoldDB" id="A0A8X7TAP0"/>
<reference evidence="1" key="1">
    <citation type="submission" date="2020-03" db="EMBL/GenBank/DDBJ databases">
        <title>FDA dAtabase for Regulatory Grade micrObial Sequences (FDA-ARGOS): Supporting development and validation of Infectious Disease Dx tests.</title>
        <authorList>
            <person name="Campos J."/>
            <person name="Goldberg B."/>
            <person name="Tallon L."/>
            <person name="Sadzewicz L."/>
            <person name="Vavikolanu K."/>
            <person name="Mehta A."/>
            <person name="Aluvathingal J."/>
            <person name="Nadendla S."/>
            <person name="Nandy P."/>
            <person name="Geyer C."/>
            <person name="Yan Y."/>
            <person name="Sichtig H."/>
        </authorList>
    </citation>
    <scope>NUCLEOTIDE SEQUENCE [LARGE SCALE GENOMIC DNA]</scope>
    <source>
        <strain evidence="1">FDAARGOS_652</strain>
    </source>
</reference>
<organism evidence="1 2">
    <name type="scientific">Candida parapsilosis</name>
    <name type="common">Yeast</name>
    <dbReference type="NCBI Taxonomy" id="5480"/>
    <lineage>
        <taxon>Eukaryota</taxon>
        <taxon>Fungi</taxon>
        <taxon>Dikarya</taxon>
        <taxon>Ascomycota</taxon>
        <taxon>Saccharomycotina</taxon>
        <taxon>Pichiomycetes</taxon>
        <taxon>Debaryomycetaceae</taxon>
        <taxon>Candida/Lodderomyces clade</taxon>
        <taxon>Candida</taxon>
    </lineage>
</organism>
<protein>
    <submittedName>
        <fullName evidence="1">Uncharacterized protein</fullName>
    </submittedName>
</protein>
<dbReference type="EMBL" id="JABWAB010000006">
    <property type="protein sequence ID" value="KAF6048991.1"/>
    <property type="molecule type" value="Genomic_DNA"/>
</dbReference>
<accession>A0A8X7TAP0</accession>
<evidence type="ECO:0000313" key="2">
    <source>
        <dbReference type="Proteomes" id="UP000590412"/>
    </source>
</evidence>
<comment type="caution">
    <text evidence="1">The sequence shown here is derived from an EMBL/GenBank/DDBJ whole genome shotgun (WGS) entry which is preliminary data.</text>
</comment>
<sequence>MNSTIESDRQLVASPVSNAFTTNRKISPSLSLVNNNFYHKKITHDENILSIHESLHKSGILFLVSIYCFLCNLNESKQPTSEKIELFASFYIDQFALLPFTGQVELTKDEFDVVITLFDDFYIDYNFVTLSQSSIKNKGKLQQAIAEWFKSRGVVMEGGKAFTREILSAALNDWCSHLQR</sequence>
<proteinExistence type="predicted"/>
<evidence type="ECO:0000313" key="1">
    <source>
        <dbReference type="EMBL" id="KAF6048991.1"/>
    </source>
</evidence>
<dbReference type="OrthoDB" id="4017063at2759"/>
<dbReference type="Proteomes" id="UP000590412">
    <property type="component" value="Unassembled WGS sequence"/>
</dbReference>
<gene>
    <name evidence="1" type="ORF">FOB60_004374</name>
</gene>